<dbReference type="SMART" id="SM00387">
    <property type="entry name" value="HATPase_c"/>
    <property type="match status" value="1"/>
</dbReference>
<dbReference type="Pfam" id="PF02518">
    <property type="entry name" value="HATPase_c"/>
    <property type="match status" value="1"/>
</dbReference>
<dbReference type="Gene3D" id="3.40.50.2300">
    <property type="match status" value="1"/>
</dbReference>
<dbReference type="AlphaFoldDB" id="A0A1M5L7K0"/>
<dbReference type="SMART" id="SM00448">
    <property type="entry name" value="REC"/>
    <property type="match status" value="1"/>
</dbReference>
<dbReference type="InterPro" id="IPR001789">
    <property type="entry name" value="Sig_transdc_resp-reg_receiver"/>
</dbReference>
<dbReference type="SUPFAM" id="SSF47384">
    <property type="entry name" value="Homodimeric domain of signal transducing histidine kinase"/>
    <property type="match status" value="1"/>
</dbReference>
<dbReference type="InterPro" id="IPR000700">
    <property type="entry name" value="PAS-assoc_C"/>
</dbReference>
<dbReference type="InterPro" id="IPR011006">
    <property type="entry name" value="CheY-like_superfamily"/>
</dbReference>
<dbReference type="InterPro" id="IPR005467">
    <property type="entry name" value="His_kinase_dom"/>
</dbReference>
<dbReference type="CDD" id="cd00082">
    <property type="entry name" value="HisKA"/>
    <property type="match status" value="1"/>
</dbReference>
<dbReference type="PRINTS" id="PR00344">
    <property type="entry name" value="BCTRLSENSOR"/>
</dbReference>
<dbReference type="Gene3D" id="3.30.565.10">
    <property type="entry name" value="Histidine kinase-like ATPase, C-terminal domain"/>
    <property type="match status" value="1"/>
</dbReference>
<evidence type="ECO:0000313" key="12">
    <source>
        <dbReference type="Proteomes" id="UP000184000"/>
    </source>
</evidence>
<dbReference type="Gene3D" id="3.30.450.20">
    <property type="entry name" value="PAS domain"/>
    <property type="match status" value="2"/>
</dbReference>
<dbReference type="Gene3D" id="1.10.287.130">
    <property type="match status" value="1"/>
</dbReference>
<dbReference type="RefSeq" id="WP_073299295.1">
    <property type="nucleotide sequence ID" value="NZ_FQXA01000001.1"/>
</dbReference>
<sequence length="958" mass="107385">MSRNPTGIRQWIWRAFVQTALIPLVLVEVVLIAAYLLTNSAIRDAQIEHLRETALSELRTAAARESRVISQQLQEVAKATTLFRNFTVDALEDDSPAAPVPLELNADGVRYSPRDLGGAASFYSGLTPPERHDLQKVARLHRLDPLMKALHTSNPLIASLYFNSWDSYNHIYPWFDTAQQYPSDMNIPSYSFFYLANAWQNPARAVVWTDVYLDPAGQGWMMSAVAPVYRGGMLEGVSGIDITVSSILDKISRLRVPWGGYALLVSRDLSIMALPESGEREFGLNELTEHYYDDAVRRETLKPEDFRLYRHGQTRELAKAVATRNEGVMGLELNGQQRLVAWATVPQTGWHLLAVVDETEVFSQTNALASHFRQIGYLLIAGLVLFYLLFFAYMWLRARQLSQPLLKPIAGISQMMGQIGLGRWQPEAVSSEIRELDDLAQHTQAIGAQLEDSEAQRTKMQERLELVLESATESLWENDMRRGVMQLRGRLPARFGLPSVQLSEAQFLQRIHPLDVAQVRAELDRMRGGQALRYESEYRFADGLGEYHWLLSRGRVLERDPQTGETILVAGTHVDIDAIKRVEDDLRQAIQQAHAANEAKTHLISSISHELRTPLNAILGFAQLMRMDCSPEAQPEAADYLDEILLASRHLNQLLSDILDWSSLQAERPQLTLKTVEVTTLMHECAELVALDVQRHGLRLEFDLPPGPVEVQAEPRRLRQVLLNLLSNAIKYNKPEGRIVLQIETVAGQVRLMVEDTGLGIDESLQAQLFEPFRRLGRESSNIQGAGIGLSLCLEYAKLMGGSIGVKSAPGTGSRFWIALPSVGTHSAQPLRQRPRIVYVEDDPACQLLVRKALADLADVSVIGNGRMALEHLLADPPELLLLDIDLPELGGAQLLRVLRQAPGTRWLPVIALSEATEMENGLDFQGWLSKPLDLDELRQRVRECLQELDFSPSCIAR</sequence>
<keyword evidence="3 6" id="KW-0597">Phosphoprotein</keyword>
<keyword evidence="5 11" id="KW-0418">Kinase</keyword>
<feature type="transmembrane region" description="Helical" evidence="7">
    <location>
        <begin position="12"/>
        <end position="37"/>
    </location>
</feature>
<dbReference type="CDD" id="cd00130">
    <property type="entry name" value="PAS"/>
    <property type="match status" value="1"/>
</dbReference>
<dbReference type="EC" id="2.7.13.3" evidence="2"/>
<evidence type="ECO:0000256" key="4">
    <source>
        <dbReference type="ARBA" id="ARBA00022679"/>
    </source>
</evidence>
<dbReference type="PROSITE" id="PS50110">
    <property type="entry name" value="RESPONSE_REGULATORY"/>
    <property type="match status" value="1"/>
</dbReference>
<feature type="domain" description="PAC" evidence="10">
    <location>
        <begin position="534"/>
        <end position="588"/>
    </location>
</feature>
<evidence type="ECO:0000256" key="7">
    <source>
        <dbReference type="SAM" id="Phobius"/>
    </source>
</evidence>
<protein>
    <recommendedName>
        <fullName evidence="2">histidine kinase</fullName>
        <ecNumber evidence="2">2.7.13.3</ecNumber>
    </recommendedName>
</protein>
<dbReference type="Proteomes" id="UP000184000">
    <property type="component" value="Unassembled WGS sequence"/>
</dbReference>
<evidence type="ECO:0000259" key="9">
    <source>
        <dbReference type="PROSITE" id="PS50110"/>
    </source>
</evidence>
<keyword evidence="7" id="KW-1133">Transmembrane helix</keyword>
<dbReference type="GO" id="GO:0009927">
    <property type="term" value="F:histidine phosphotransfer kinase activity"/>
    <property type="evidence" value="ECO:0007669"/>
    <property type="project" value="TreeGrafter"/>
</dbReference>
<evidence type="ECO:0000256" key="3">
    <source>
        <dbReference type="ARBA" id="ARBA00022553"/>
    </source>
</evidence>
<dbReference type="GO" id="GO:0000155">
    <property type="term" value="F:phosphorelay sensor kinase activity"/>
    <property type="evidence" value="ECO:0007669"/>
    <property type="project" value="InterPro"/>
</dbReference>
<dbReference type="SUPFAM" id="SSF55785">
    <property type="entry name" value="PYP-like sensor domain (PAS domain)"/>
    <property type="match status" value="1"/>
</dbReference>
<dbReference type="CDD" id="cd12912">
    <property type="entry name" value="PDC2_MCP_like"/>
    <property type="match status" value="1"/>
</dbReference>
<dbReference type="EMBL" id="FQXA01000001">
    <property type="protein sequence ID" value="SHG60383.1"/>
    <property type="molecule type" value="Genomic_DNA"/>
</dbReference>
<dbReference type="GO" id="GO:0005886">
    <property type="term" value="C:plasma membrane"/>
    <property type="evidence" value="ECO:0007669"/>
    <property type="project" value="TreeGrafter"/>
</dbReference>
<dbReference type="SUPFAM" id="SSF52172">
    <property type="entry name" value="CheY-like"/>
    <property type="match status" value="1"/>
</dbReference>
<dbReference type="InterPro" id="IPR035965">
    <property type="entry name" value="PAS-like_dom_sf"/>
</dbReference>
<dbReference type="CDD" id="cd12913">
    <property type="entry name" value="PDC1_MCP_like"/>
    <property type="match status" value="1"/>
</dbReference>
<dbReference type="InterPro" id="IPR004358">
    <property type="entry name" value="Sig_transdc_His_kin-like_C"/>
</dbReference>
<comment type="catalytic activity">
    <reaction evidence="1">
        <text>ATP + protein L-histidine = ADP + protein N-phospho-L-histidine.</text>
        <dbReference type="EC" id="2.7.13.3"/>
    </reaction>
</comment>
<evidence type="ECO:0000256" key="5">
    <source>
        <dbReference type="ARBA" id="ARBA00022777"/>
    </source>
</evidence>
<feature type="domain" description="Response regulatory" evidence="9">
    <location>
        <begin position="836"/>
        <end position="946"/>
    </location>
</feature>
<dbReference type="PROSITE" id="PS50113">
    <property type="entry name" value="PAC"/>
    <property type="match status" value="1"/>
</dbReference>
<evidence type="ECO:0000256" key="1">
    <source>
        <dbReference type="ARBA" id="ARBA00000085"/>
    </source>
</evidence>
<feature type="transmembrane region" description="Helical" evidence="7">
    <location>
        <begin position="375"/>
        <end position="396"/>
    </location>
</feature>
<dbReference type="Pfam" id="PF00512">
    <property type="entry name" value="HisKA"/>
    <property type="match status" value="1"/>
</dbReference>
<evidence type="ECO:0000256" key="6">
    <source>
        <dbReference type="PROSITE-ProRule" id="PRU00169"/>
    </source>
</evidence>
<keyword evidence="4" id="KW-0808">Transferase</keyword>
<dbReference type="Pfam" id="PF08447">
    <property type="entry name" value="PAS_3"/>
    <property type="match status" value="1"/>
</dbReference>
<dbReference type="PROSITE" id="PS50109">
    <property type="entry name" value="HIS_KIN"/>
    <property type="match status" value="1"/>
</dbReference>
<dbReference type="PANTHER" id="PTHR43047:SF72">
    <property type="entry name" value="OSMOSENSING HISTIDINE PROTEIN KINASE SLN1"/>
    <property type="match status" value="1"/>
</dbReference>
<proteinExistence type="predicted"/>
<gene>
    <name evidence="11" type="ORF">SAMN02744645_0875</name>
</gene>
<dbReference type="Pfam" id="PF00072">
    <property type="entry name" value="Response_reg"/>
    <property type="match status" value="1"/>
</dbReference>
<dbReference type="PANTHER" id="PTHR43047">
    <property type="entry name" value="TWO-COMPONENT HISTIDINE PROTEIN KINASE"/>
    <property type="match status" value="1"/>
</dbReference>
<keyword evidence="7" id="KW-0812">Transmembrane</keyword>
<organism evidence="11 12">
    <name type="scientific">Stutzerimonas xanthomarina DSM 18231</name>
    <dbReference type="NCBI Taxonomy" id="1403346"/>
    <lineage>
        <taxon>Bacteria</taxon>
        <taxon>Pseudomonadati</taxon>
        <taxon>Pseudomonadota</taxon>
        <taxon>Gammaproteobacteria</taxon>
        <taxon>Pseudomonadales</taxon>
        <taxon>Pseudomonadaceae</taxon>
        <taxon>Stutzerimonas</taxon>
    </lineage>
</organism>
<keyword evidence="7" id="KW-0472">Membrane</keyword>
<dbReference type="InterPro" id="IPR036890">
    <property type="entry name" value="HATPase_C_sf"/>
</dbReference>
<dbReference type="SUPFAM" id="SSF55874">
    <property type="entry name" value="ATPase domain of HSP90 chaperone/DNA topoisomerase II/histidine kinase"/>
    <property type="match status" value="1"/>
</dbReference>
<dbReference type="InterPro" id="IPR003594">
    <property type="entry name" value="HATPase_dom"/>
</dbReference>
<feature type="domain" description="Histidine kinase" evidence="8">
    <location>
        <begin position="606"/>
        <end position="824"/>
    </location>
</feature>
<accession>A0A1M5L7K0</accession>
<evidence type="ECO:0000259" key="8">
    <source>
        <dbReference type="PROSITE" id="PS50109"/>
    </source>
</evidence>
<feature type="modified residue" description="4-aspartylphosphate" evidence="6">
    <location>
        <position position="884"/>
    </location>
</feature>
<dbReference type="GeneID" id="98636070"/>
<dbReference type="InterPro" id="IPR013655">
    <property type="entry name" value="PAS_fold_3"/>
</dbReference>
<evidence type="ECO:0000259" key="10">
    <source>
        <dbReference type="PROSITE" id="PS50113"/>
    </source>
</evidence>
<evidence type="ECO:0000256" key="2">
    <source>
        <dbReference type="ARBA" id="ARBA00012438"/>
    </source>
</evidence>
<name>A0A1M5L7K0_9GAMM</name>
<dbReference type="InterPro" id="IPR036097">
    <property type="entry name" value="HisK_dim/P_sf"/>
</dbReference>
<evidence type="ECO:0000313" key="11">
    <source>
        <dbReference type="EMBL" id="SHG60383.1"/>
    </source>
</evidence>
<dbReference type="InterPro" id="IPR003661">
    <property type="entry name" value="HisK_dim/P_dom"/>
</dbReference>
<dbReference type="InterPro" id="IPR000014">
    <property type="entry name" value="PAS"/>
</dbReference>
<dbReference type="SMART" id="SM00388">
    <property type="entry name" value="HisKA"/>
    <property type="match status" value="1"/>
</dbReference>
<reference evidence="11 12" key="1">
    <citation type="submission" date="2016-11" db="EMBL/GenBank/DDBJ databases">
        <authorList>
            <person name="Jaros S."/>
            <person name="Januszkiewicz K."/>
            <person name="Wedrychowicz H."/>
        </authorList>
    </citation>
    <scope>NUCLEOTIDE SEQUENCE [LARGE SCALE GENOMIC DNA]</scope>
    <source>
        <strain evidence="11 12">DSM 18231</strain>
    </source>
</reference>